<accession>A0A6I9R4Y0</accession>
<keyword evidence="2" id="KW-1133">Transmembrane helix</keyword>
<gene>
    <name evidence="4" type="primary">LOC105042369</name>
</gene>
<dbReference type="InterPro" id="IPR006927">
    <property type="entry name" value="DUF639"/>
</dbReference>
<dbReference type="RefSeq" id="XP_010917842.1">
    <property type="nucleotide sequence ID" value="XM_010919540.1"/>
</dbReference>
<keyword evidence="2" id="KW-0812">Transmembrane</keyword>
<protein>
    <submittedName>
        <fullName evidence="4">Uncharacterized protein LOC105042369 isoform X1</fullName>
    </submittedName>
</protein>
<dbReference type="PANTHER" id="PTHR31860:SF5">
    <property type="entry name" value="ARGH (DUF639)"/>
    <property type="match status" value="1"/>
</dbReference>
<sequence>MRKHLSSIANDLLIRCSQKLDTSIDALVEEFERGLKPATDNHSRRLVEFCSSKALENECCNLEEKITDGSLSRFTYDMMLAWERPSSADEELDSESIAKEKEDRKEPLKENEEQLDDDIPLFYSDIMPLLVNEERSVGEDAFVWLASLLPLVADVVNARFTFETLTALTASRLHFPAYDRFLKEMDKCSKYLRKQTAPTGFELAEDEFILHVEGTAGTQRVVRHIGATSWPGRLTLTNQALYFEASGVVSYETAIRVDLSKVDVDHQVKAASTGPWGAPLFDKAIIYESSQLAEPLVLEFPEMTSSTRREHWLTLIKEVILLHRFISRFNIDSPMQALEMHARTILGVLRLHAAREMLRMSPPVPTNFLIFSLYDDLPKGDYVLEELSNSLKQTNRIAHCNAATILKSLNMSLPMDTMEMQEGFEEHPSSQADSLASLETTIGQVREEAKEVSIAKATIEEMKAEGISDSLLVLVDLLNPLKNLLPWLQRILSWEIPTTTFVILVMSLVIIYKEWVGYAIAVFLMCGVGMMLWARRKRMGEKCNEVVVSTSSDKTTMESIVAAQHSLKNLHELIKTVNITILKLWSIVVSKAPKHANLVMWAMTGGAVLLVAVPFKFVLMGLTMYFFMANSKAGKSMSSAHGDRRLREWWESIPIIPVRIVSRPS</sequence>
<evidence type="ECO:0000313" key="4">
    <source>
        <dbReference type="RefSeq" id="XP_010917842.1"/>
    </source>
</evidence>
<keyword evidence="2" id="KW-0472">Membrane</keyword>
<dbReference type="FunCoup" id="A0A6I9R4Y0">
    <property type="interactions" value="3482"/>
</dbReference>
<dbReference type="Pfam" id="PF04842">
    <property type="entry name" value="DUF639"/>
    <property type="match status" value="1"/>
</dbReference>
<dbReference type="AlphaFoldDB" id="A0A6I9R4Y0"/>
<dbReference type="OrthoDB" id="1903413at2759"/>
<feature type="compositionally biased region" description="Basic and acidic residues" evidence="1">
    <location>
        <begin position="96"/>
        <end position="112"/>
    </location>
</feature>
<reference evidence="4" key="1">
    <citation type="submission" date="2025-08" db="UniProtKB">
        <authorList>
            <consortium name="RefSeq"/>
        </authorList>
    </citation>
    <scope>IDENTIFICATION</scope>
</reference>
<proteinExistence type="predicted"/>
<evidence type="ECO:0000313" key="3">
    <source>
        <dbReference type="Proteomes" id="UP000504607"/>
    </source>
</evidence>
<dbReference type="Proteomes" id="UP000504607">
    <property type="component" value="Chromosome 3"/>
</dbReference>
<feature type="transmembrane region" description="Helical" evidence="2">
    <location>
        <begin position="598"/>
        <end position="627"/>
    </location>
</feature>
<dbReference type="GeneID" id="105042369"/>
<dbReference type="KEGG" id="egu:105042369"/>
<feature type="region of interest" description="Disordered" evidence="1">
    <location>
        <begin position="86"/>
        <end position="112"/>
    </location>
</feature>
<feature type="transmembrane region" description="Helical" evidence="2">
    <location>
        <begin position="518"/>
        <end position="534"/>
    </location>
</feature>
<dbReference type="PANTHER" id="PTHR31860">
    <property type="entry name" value="HEAT-INDUCIBLE TRANSCRIPTION REPRESSOR (DUF639)-RELATED"/>
    <property type="match status" value="1"/>
</dbReference>
<evidence type="ECO:0000256" key="2">
    <source>
        <dbReference type="SAM" id="Phobius"/>
    </source>
</evidence>
<keyword evidence="3" id="KW-1185">Reference proteome</keyword>
<organism evidence="3 4">
    <name type="scientific">Elaeis guineensis var. tenera</name>
    <name type="common">Oil palm</name>
    <dbReference type="NCBI Taxonomy" id="51953"/>
    <lineage>
        <taxon>Eukaryota</taxon>
        <taxon>Viridiplantae</taxon>
        <taxon>Streptophyta</taxon>
        <taxon>Embryophyta</taxon>
        <taxon>Tracheophyta</taxon>
        <taxon>Spermatophyta</taxon>
        <taxon>Magnoliopsida</taxon>
        <taxon>Liliopsida</taxon>
        <taxon>Arecaceae</taxon>
        <taxon>Arecoideae</taxon>
        <taxon>Cocoseae</taxon>
        <taxon>Elaeidinae</taxon>
        <taxon>Elaeis</taxon>
    </lineage>
</organism>
<evidence type="ECO:0000256" key="1">
    <source>
        <dbReference type="SAM" id="MobiDB-lite"/>
    </source>
</evidence>
<name>A0A6I9R4Y0_ELAGV</name>
<dbReference type="InParanoid" id="A0A6I9R4Y0"/>